<dbReference type="EMBL" id="GBRH01234328">
    <property type="protein sequence ID" value="JAD63567.1"/>
    <property type="molecule type" value="Transcribed_RNA"/>
</dbReference>
<dbReference type="AlphaFoldDB" id="A0A0A9BWE1"/>
<sequence length="17" mass="2041">MMLFYLSKSFATYSHSK</sequence>
<reference evidence="1" key="1">
    <citation type="submission" date="2014-09" db="EMBL/GenBank/DDBJ databases">
        <authorList>
            <person name="Magalhaes I.L.F."/>
            <person name="Oliveira U."/>
            <person name="Santos F.R."/>
            <person name="Vidigal T.H.D.A."/>
            <person name="Brescovit A.D."/>
            <person name="Santos A.J."/>
        </authorList>
    </citation>
    <scope>NUCLEOTIDE SEQUENCE</scope>
    <source>
        <tissue evidence="1">Shoot tissue taken approximately 20 cm above the soil surface</tissue>
    </source>
</reference>
<reference evidence="1" key="2">
    <citation type="journal article" date="2015" name="Data Brief">
        <title>Shoot transcriptome of the giant reed, Arundo donax.</title>
        <authorList>
            <person name="Barrero R.A."/>
            <person name="Guerrero F.D."/>
            <person name="Moolhuijzen P."/>
            <person name="Goolsby J.A."/>
            <person name="Tidwell J."/>
            <person name="Bellgard S.E."/>
            <person name="Bellgard M.I."/>
        </authorList>
    </citation>
    <scope>NUCLEOTIDE SEQUENCE</scope>
    <source>
        <tissue evidence="1">Shoot tissue taken approximately 20 cm above the soil surface</tissue>
    </source>
</reference>
<protein>
    <submittedName>
        <fullName evidence="1">Uncharacterized protein</fullName>
    </submittedName>
</protein>
<proteinExistence type="predicted"/>
<evidence type="ECO:0000313" key="1">
    <source>
        <dbReference type="EMBL" id="JAD63567.1"/>
    </source>
</evidence>
<organism evidence="1">
    <name type="scientific">Arundo donax</name>
    <name type="common">Giant reed</name>
    <name type="synonym">Donax arundinaceus</name>
    <dbReference type="NCBI Taxonomy" id="35708"/>
    <lineage>
        <taxon>Eukaryota</taxon>
        <taxon>Viridiplantae</taxon>
        <taxon>Streptophyta</taxon>
        <taxon>Embryophyta</taxon>
        <taxon>Tracheophyta</taxon>
        <taxon>Spermatophyta</taxon>
        <taxon>Magnoliopsida</taxon>
        <taxon>Liliopsida</taxon>
        <taxon>Poales</taxon>
        <taxon>Poaceae</taxon>
        <taxon>PACMAD clade</taxon>
        <taxon>Arundinoideae</taxon>
        <taxon>Arundineae</taxon>
        <taxon>Arundo</taxon>
    </lineage>
</organism>
<accession>A0A0A9BWE1</accession>
<name>A0A0A9BWE1_ARUDO</name>